<evidence type="ECO:0000259" key="10">
    <source>
        <dbReference type="Pfam" id="PF10179"/>
    </source>
</evidence>
<keyword evidence="8" id="KW-0812">Transmembrane</keyword>
<dbReference type="Pfam" id="PF10179">
    <property type="entry name" value="NDNF"/>
    <property type="match status" value="1"/>
</dbReference>
<evidence type="ECO:0000256" key="1">
    <source>
        <dbReference type="ARBA" id="ARBA00004613"/>
    </source>
</evidence>
<dbReference type="PANTHER" id="PTHR14619">
    <property type="entry name" value="NEURON-DERIVED NEUROTROPHIC FACTOR"/>
    <property type="match status" value="1"/>
</dbReference>
<evidence type="ECO:0000256" key="8">
    <source>
        <dbReference type="SAM" id="Phobius"/>
    </source>
</evidence>
<feature type="transmembrane region" description="Helical" evidence="8">
    <location>
        <begin position="449"/>
        <end position="473"/>
    </location>
</feature>
<keyword evidence="2" id="KW-0964">Secreted</keyword>
<evidence type="ECO:0000256" key="3">
    <source>
        <dbReference type="ARBA" id="ARBA00022729"/>
    </source>
</evidence>
<keyword evidence="8" id="KW-0472">Membrane</keyword>
<feature type="transmembrane region" description="Helical" evidence="8">
    <location>
        <begin position="643"/>
        <end position="662"/>
    </location>
</feature>
<evidence type="ECO:0000256" key="7">
    <source>
        <dbReference type="SAM" id="MobiDB-lite"/>
    </source>
</evidence>
<evidence type="ECO:0000313" key="12">
    <source>
        <dbReference type="EnsemblMetazoa" id="AMIN008617-PA"/>
    </source>
</evidence>
<dbReference type="InterPro" id="IPR045805">
    <property type="entry name" value="NDNF_C"/>
</dbReference>
<evidence type="ECO:0000256" key="9">
    <source>
        <dbReference type="SAM" id="SignalP"/>
    </source>
</evidence>
<feature type="signal peptide" evidence="9">
    <location>
        <begin position="1"/>
        <end position="27"/>
    </location>
</feature>
<keyword evidence="8" id="KW-1133">Transmembrane helix</keyword>
<accession>A0A182WE21</accession>
<feature type="region of interest" description="Disordered" evidence="7">
    <location>
        <begin position="1208"/>
        <end position="1244"/>
    </location>
</feature>
<feature type="domain" description="Neuron-derived neurotrophic factor first Fn(III)" evidence="10">
    <location>
        <begin position="827"/>
        <end position="940"/>
    </location>
</feature>
<keyword evidence="3 9" id="KW-0732">Signal</keyword>
<keyword evidence="13" id="KW-1185">Reference proteome</keyword>
<dbReference type="PANTHER" id="PTHR14619:SF3">
    <property type="entry name" value="PROTEIN NDNF"/>
    <property type="match status" value="1"/>
</dbReference>
<feature type="chain" id="PRO_5008141186" description="Protein NDNF" evidence="9">
    <location>
        <begin position="28"/>
        <end position="1244"/>
    </location>
</feature>
<keyword evidence="5" id="KW-0325">Glycoprotein</keyword>
<keyword evidence="4" id="KW-0677">Repeat</keyword>
<evidence type="ECO:0000256" key="6">
    <source>
        <dbReference type="ARBA" id="ARBA00024096"/>
    </source>
</evidence>
<dbReference type="Gene3D" id="1.10.287.70">
    <property type="match status" value="1"/>
</dbReference>
<dbReference type="GO" id="GO:0005576">
    <property type="term" value="C:extracellular region"/>
    <property type="evidence" value="ECO:0007669"/>
    <property type="project" value="UniProtKB-SubCell"/>
</dbReference>
<proteinExistence type="predicted"/>
<feature type="domain" description="Protein NDNF C-terminal" evidence="11">
    <location>
        <begin position="1014"/>
        <end position="1181"/>
    </location>
</feature>
<evidence type="ECO:0000256" key="4">
    <source>
        <dbReference type="ARBA" id="ARBA00022737"/>
    </source>
</evidence>
<reference evidence="12" key="2">
    <citation type="submission" date="2020-05" db="UniProtKB">
        <authorList>
            <consortium name="EnsemblMetazoa"/>
        </authorList>
    </citation>
    <scope>IDENTIFICATION</scope>
    <source>
        <strain evidence="12">MINIMUS1</strain>
    </source>
</reference>
<sequence length="1244" mass="142083">MFVKRVCPFLGMLPLLLSVCSPPTVNAIVYVRMKNERGPMAARAGVQCIELLGHTYFHMRETTQIENIVIFYLQNLSSPAREILLGYLQQHHTGYDSDQDEKEVNEMADNGPIENSSQFQLKLMSDAVSAEDLRRAQFMDHKQFDYYVIVIDSFDGLRQALARISATVAFNPRGKFVVLYNNPNDRDSDRRMADQALMLLFVGHHSVNVLFAFAIDAVSYHVYTGDPYHGATDCGQMKPLKVATVVNGSFTNRVLSTAMINIPKVPPQLETCTFLLCTRVAPPFIDLDCRRGLELQIMDLLRESMKFKVNVSCSEMDRGELMPDGNWSDLLGLMRADECDIIAGGFNPDFDVHDEFGSTTLYLQDYHTWFVPAAGPDARWKLLLYIFEASTWELFACVLFISGLVWRSVAHFLPECDAHRELSMCFLNTWCVFLCISTNNRPACNALRLFFMGLTLYALNVTTIYTSILITMLTNPPRAYQVDTIEEILASGIPIGGRLDSEDWFINDFEDDQLVSERYNASSEFQPSLANLQAVVDGNRSLLMSRLYVRNTKYYGLVHGLSKEVFVTQIEMIMEKGFPLLPKFNRILSNLIDMGIMQKLWKDFLYNVTILDRIRQNRDLSEEDIIAASPEVVLTLDHLQSAFALYGIGLCLCVVVFLLELLSTTRWIRRLRDIGEKKWDELLVRVQLKERAARSEAAIKPRKMVQFKKTLKYSFRLLETSPLSITVTPTCSRMQDDAATTPRWWVQYEGRYIAALANGSQFFRACVQRGVYQVIVDMARTSPGDGCPYRLGYNRKGAEEFRSWPFRNLSSPSRIKVQQQRRRYVLMIKWEKSKLDIHVMNYCLAVSTGRRQRTLCQALGNSIHRPSCDTIAVNDFLHRLGPREERKLDSDVETTIVCTGTRTRQLIRGMKPNVTYYVDVFAIHSQHNNLSFLLGSTQVQLNRTRPTQLLEGKVVVGKLSTLDGISLFNFKVPKRSPNNFFKLHLTPCGGTVSLEVLKKKRRIMEPVRDVYYPRTITVRNVRPGERYLIRVYDADDSSRPNRIQVVASSRDDFPDLPRMPHNTTVTEVVALRKCHSSTIAWFASPDKDVGYCVYIFKRPKAQYYINNVNIPTYCELESRDVCSHPQFHHRHCFKTKEFNLLSLDIPNLLPEHYYIVFVTANSTPGRSLPYKLARIKTAPYCLESNQIFPTGPLGTGKGTIKAAGFRKLGGQKRRNTATGTKNSLSDRSTLKRSRKQQETSSRNT</sequence>
<reference evidence="13" key="1">
    <citation type="submission" date="2013-03" db="EMBL/GenBank/DDBJ databases">
        <title>The Genome Sequence of Anopheles minimus MINIMUS1.</title>
        <authorList>
            <consortium name="The Broad Institute Genomics Platform"/>
            <person name="Neafsey D.E."/>
            <person name="Walton C."/>
            <person name="Walker B."/>
            <person name="Young S.K."/>
            <person name="Zeng Q."/>
            <person name="Gargeya S."/>
            <person name="Fitzgerald M."/>
            <person name="Haas B."/>
            <person name="Abouelleil A."/>
            <person name="Allen A.W."/>
            <person name="Alvarado L."/>
            <person name="Arachchi H.M."/>
            <person name="Berlin A.M."/>
            <person name="Chapman S.B."/>
            <person name="Gainer-Dewar J."/>
            <person name="Goldberg J."/>
            <person name="Griggs A."/>
            <person name="Gujja S."/>
            <person name="Hansen M."/>
            <person name="Howarth C."/>
            <person name="Imamovic A."/>
            <person name="Ireland A."/>
            <person name="Larimer J."/>
            <person name="McCowan C."/>
            <person name="Murphy C."/>
            <person name="Pearson M."/>
            <person name="Poon T.W."/>
            <person name="Priest M."/>
            <person name="Roberts A."/>
            <person name="Saif S."/>
            <person name="Shea T."/>
            <person name="Sisk P."/>
            <person name="Sykes S."/>
            <person name="Wortman J."/>
            <person name="Nusbaum C."/>
            <person name="Birren B."/>
        </authorList>
    </citation>
    <scope>NUCLEOTIDE SEQUENCE [LARGE SCALE GENOMIC DNA]</scope>
    <source>
        <strain evidence="13">MINIMUS1</strain>
    </source>
</reference>
<evidence type="ECO:0000313" key="13">
    <source>
        <dbReference type="Proteomes" id="UP000075920"/>
    </source>
</evidence>
<dbReference type="InterPro" id="IPR019326">
    <property type="entry name" value="NDNF"/>
</dbReference>
<organism evidence="12 13">
    <name type="scientific">Anopheles minimus</name>
    <dbReference type="NCBI Taxonomy" id="112268"/>
    <lineage>
        <taxon>Eukaryota</taxon>
        <taxon>Metazoa</taxon>
        <taxon>Ecdysozoa</taxon>
        <taxon>Arthropoda</taxon>
        <taxon>Hexapoda</taxon>
        <taxon>Insecta</taxon>
        <taxon>Pterygota</taxon>
        <taxon>Neoptera</taxon>
        <taxon>Endopterygota</taxon>
        <taxon>Diptera</taxon>
        <taxon>Nematocera</taxon>
        <taxon>Culicoidea</taxon>
        <taxon>Culicidae</taxon>
        <taxon>Anophelinae</taxon>
        <taxon>Anopheles</taxon>
    </lineage>
</organism>
<feature type="compositionally biased region" description="Polar residues" evidence="7">
    <location>
        <begin position="1216"/>
        <end position="1227"/>
    </location>
</feature>
<comment type="subcellular location">
    <subcellularLocation>
        <location evidence="1">Secreted</location>
    </subcellularLocation>
</comment>
<dbReference type="STRING" id="112268.A0A182WE21"/>
<dbReference type="InterPro" id="IPR036116">
    <property type="entry name" value="FN3_sf"/>
</dbReference>
<dbReference type="EnsemblMetazoa" id="AMIN008617-RA">
    <property type="protein sequence ID" value="AMIN008617-PA"/>
    <property type="gene ID" value="AMIN008617"/>
</dbReference>
<evidence type="ECO:0000256" key="5">
    <source>
        <dbReference type="ARBA" id="ARBA00023180"/>
    </source>
</evidence>
<dbReference type="VEuPathDB" id="VectorBase:AMIN008617"/>
<evidence type="ECO:0000259" key="11">
    <source>
        <dbReference type="Pfam" id="PF19433"/>
    </source>
</evidence>
<protein>
    <recommendedName>
        <fullName evidence="6">Protein NDNF</fullName>
    </recommendedName>
</protein>
<dbReference type="InterPro" id="IPR055271">
    <property type="entry name" value="NDNF_Fn(III)_1"/>
</dbReference>
<dbReference type="Proteomes" id="UP000075920">
    <property type="component" value="Unassembled WGS sequence"/>
</dbReference>
<dbReference type="SUPFAM" id="SSF53850">
    <property type="entry name" value="Periplasmic binding protein-like II"/>
    <property type="match status" value="1"/>
</dbReference>
<dbReference type="Pfam" id="PF19433">
    <property type="entry name" value="NDNF_C"/>
    <property type="match status" value="1"/>
</dbReference>
<evidence type="ECO:0000256" key="2">
    <source>
        <dbReference type="ARBA" id="ARBA00022525"/>
    </source>
</evidence>
<name>A0A182WE21_9DIPT</name>
<dbReference type="SUPFAM" id="SSF49265">
    <property type="entry name" value="Fibronectin type III"/>
    <property type="match status" value="1"/>
</dbReference>
<dbReference type="AlphaFoldDB" id="A0A182WE21"/>